<name>A0A7V3ZJ85_DICTH</name>
<evidence type="ECO:0000313" key="1">
    <source>
        <dbReference type="EMBL" id="HGK23962.1"/>
    </source>
</evidence>
<dbReference type="RefSeq" id="WP_012547771.1">
    <property type="nucleotide sequence ID" value="NZ_VTFL01000005.1"/>
</dbReference>
<dbReference type="EMBL" id="DTDV01000016">
    <property type="protein sequence ID" value="HGK23962.1"/>
    <property type="molecule type" value="Genomic_DNA"/>
</dbReference>
<protein>
    <submittedName>
        <fullName evidence="1">Uncharacterized protein</fullName>
    </submittedName>
</protein>
<reference evidence="1" key="1">
    <citation type="journal article" date="2020" name="mSystems">
        <title>Genome- and Community-Level Interaction Insights into Carbon Utilization and Element Cycling Functions of Hydrothermarchaeota in Hydrothermal Sediment.</title>
        <authorList>
            <person name="Zhou Z."/>
            <person name="Liu Y."/>
            <person name="Xu W."/>
            <person name="Pan J."/>
            <person name="Luo Z.H."/>
            <person name="Li M."/>
        </authorList>
    </citation>
    <scope>NUCLEOTIDE SEQUENCE [LARGE SCALE GENOMIC DNA]</scope>
    <source>
        <strain evidence="1">SpSt-70</strain>
    </source>
</reference>
<gene>
    <name evidence="1" type="ORF">ENU78_05935</name>
</gene>
<sequence length="232" mass="27455">MNKFLKYLFFILLITLFMLTFVLGKDEDLLLKLAKENEEKYLKNPDKSYVSWNIAVDCYTNLYQVYGYTELKEKLIKLHIDGALINSKNLNFFNFHYGYSPKYPLKVAVLDLTNYPKFDYYLFNRVLPLFITIYNNGEKDIDLSKVIISLENVSNNLEKILNNEDSFRKVLGYDLVYYPIVKLLKPKESFSFILLFTKNNFPKLLRFTYQDIEVNVIFFENIPLIESSSPKV</sequence>
<dbReference type="AlphaFoldDB" id="A0A7V3ZJ85"/>
<accession>A0A7V3ZJ85</accession>
<organism evidence="1">
    <name type="scientific">Dictyoglomus thermophilum</name>
    <dbReference type="NCBI Taxonomy" id="14"/>
    <lineage>
        <taxon>Bacteria</taxon>
        <taxon>Pseudomonadati</taxon>
        <taxon>Dictyoglomota</taxon>
        <taxon>Dictyoglomia</taxon>
        <taxon>Dictyoglomales</taxon>
        <taxon>Dictyoglomaceae</taxon>
        <taxon>Dictyoglomus</taxon>
    </lineage>
</organism>
<proteinExistence type="predicted"/>
<comment type="caution">
    <text evidence="1">The sequence shown here is derived from an EMBL/GenBank/DDBJ whole genome shotgun (WGS) entry which is preliminary data.</text>
</comment>